<accession>A0A9P7NEJ8</accession>
<dbReference type="AlphaFoldDB" id="A0A9P7NEJ8"/>
<dbReference type="PANTHER" id="PTHR40788">
    <property type="entry name" value="CLR5 DOMAIN-CONTAINING PROTEIN-RELATED"/>
    <property type="match status" value="1"/>
</dbReference>
<feature type="compositionally biased region" description="Basic and acidic residues" evidence="1">
    <location>
        <begin position="591"/>
        <end position="601"/>
    </location>
</feature>
<organism evidence="2 3">
    <name type="scientific">Claviceps pusilla</name>
    <dbReference type="NCBI Taxonomy" id="123648"/>
    <lineage>
        <taxon>Eukaryota</taxon>
        <taxon>Fungi</taxon>
        <taxon>Dikarya</taxon>
        <taxon>Ascomycota</taxon>
        <taxon>Pezizomycotina</taxon>
        <taxon>Sordariomycetes</taxon>
        <taxon>Hypocreomycetidae</taxon>
        <taxon>Hypocreales</taxon>
        <taxon>Clavicipitaceae</taxon>
        <taxon>Claviceps</taxon>
    </lineage>
</organism>
<comment type="caution">
    <text evidence="2">The sequence shown here is derived from an EMBL/GenBank/DDBJ whole genome shotgun (WGS) entry which is preliminary data.</text>
</comment>
<feature type="region of interest" description="Disordered" evidence="1">
    <location>
        <begin position="202"/>
        <end position="226"/>
    </location>
</feature>
<evidence type="ECO:0000313" key="2">
    <source>
        <dbReference type="EMBL" id="KAG6012966.1"/>
    </source>
</evidence>
<dbReference type="Proteomes" id="UP000748025">
    <property type="component" value="Unassembled WGS sequence"/>
</dbReference>
<name>A0A9P7NEJ8_9HYPO</name>
<dbReference type="EMBL" id="SRPW01000673">
    <property type="protein sequence ID" value="KAG6012966.1"/>
    <property type="molecule type" value="Genomic_DNA"/>
</dbReference>
<feature type="compositionally biased region" description="Low complexity" evidence="1">
    <location>
        <begin position="612"/>
        <end position="630"/>
    </location>
</feature>
<evidence type="ECO:0000256" key="1">
    <source>
        <dbReference type="SAM" id="MobiDB-lite"/>
    </source>
</evidence>
<reference evidence="2" key="1">
    <citation type="journal article" date="2020" name="bioRxiv">
        <title>Whole genome comparisons of ergot fungi reveals the divergence and evolution of species within the genus Claviceps are the result of varying mechanisms driving genome evolution and host range expansion.</title>
        <authorList>
            <person name="Wyka S.A."/>
            <person name="Mondo S.J."/>
            <person name="Liu M."/>
            <person name="Dettman J."/>
            <person name="Nalam V."/>
            <person name="Broders K.D."/>
        </authorList>
    </citation>
    <scope>NUCLEOTIDE SEQUENCE</scope>
    <source>
        <strain evidence="2">CCC 602</strain>
    </source>
</reference>
<dbReference type="OrthoDB" id="2922289at2759"/>
<evidence type="ECO:0008006" key="4">
    <source>
        <dbReference type="Google" id="ProtNLM"/>
    </source>
</evidence>
<feature type="compositionally biased region" description="Polar residues" evidence="1">
    <location>
        <begin position="553"/>
        <end position="576"/>
    </location>
</feature>
<gene>
    <name evidence="2" type="ORF">E4U43_007554</name>
</gene>
<proteinExistence type="predicted"/>
<dbReference type="PANTHER" id="PTHR40788:SF1">
    <property type="entry name" value="IPA PROTEIN"/>
    <property type="match status" value="1"/>
</dbReference>
<evidence type="ECO:0000313" key="3">
    <source>
        <dbReference type="Proteomes" id="UP000748025"/>
    </source>
</evidence>
<feature type="compositionally biased region" description="Basic residues" evidence="1">
    <location>
        <begin position="581"/>
        <end position="590"/>
    </location>
</feature>
<feature type="region of interest" description="Disordered" evidence="1">
    <location>
        <begin position="553"/>
        <end position="639"/>
    </location>
</feature>
<keyword evidence="3" id="KW-1185">Reference proteome</keyword>
<sequence>MGSENPEFLRELHSDLSRKYKAHSQAIERIWRSLDGPQRAKCLKAGAADGVVLRHSADVSLGNVYKIVPEVNLRDVAEPESDYLLHHLKHRATVPLSRQYCDGVDGELGDHGFICKMMARTGLRAANEYKNCYTLFYDDEKYGDSIRIAPQHSREVLSQLAPAIRRQLIVPRAVGELILTRQTTILQVLNILIQDILEAGSDDKRQKRAPRKTAKPAPQALPQLTSAHGQPKLTMSDIIANAQEQQFSLEDDVELVLTEPVVLAHAVNLRFFTQPELVADEKGRRAPAYTDKYISPVFCETIQDAIKGASIWSYINHLLQHLQGPALDRAYRIIMQQELVNAYHIEYTRAQRNFKRFVQVHSGAKWFKRIVNAQEPDGTARVLLKGNDIQNLFGTDTQLYYVLRLCQPETNPSKAKEWMGKLSDLHRNHPAEKERLHETEVDGLADLAVIIAFIQDITSAMSLPPVSRKQGQTLTRKLQELDMGLAQVKTGVDVRDFAAPIDHLLEDGMAAGALKSLDEYCCNALGATMSAAYQKLISECVTEVGQRYQQVKTQTEQSNIKSCPPFSQTEESTGFSIQPRPGKRKGKEKRKNKEKEKEHGAEAAVFGEAKDASPTGASTATATSTSTPTPVHDEPPPKASTLQVKAATAQLFRSIFQKSQARGAVSWDAFESAMANVGFSVVPKFGSVITFLPPSAMQVKKPMTIHRPHTAQIEGYRLLLIAKRLGRIYGWKEETFQEA</sequence>
<protein>
    <recommendedName>
        <fullName evidence="4">Ipa protein</fullName>
    </recommendedName>
</protein>